<protein>
    <submittedName>
        <fullName evidence="1">Uncharacterized protein</fullName>
    </submittedName>
</protein>
<comment type="caution">
    <text evidence="1">The sequence shown here is derived from an EMBL/GenBank/DDBJ whole genome shotgun (WGS) entry which is preliminary data.</text>
</comment>
<evidence type="ECO:0000313" key="2">
    <source>
        <dbReference type="Proteomes" id="UP001142372"/>
    </source>
</evidence>
<organism evidence="1 2">
    <name type="scientific">Leifsonia poae</name>
    <dbReference type="NCBI Taxonomy" id="110933"/>
    <lineage>
        <taxon>Bacteria</taxon>
        <taxon>Bacillati</taxon>
        <taxon>Actinomycetota</taxon>
        <taxon>Actinomycetes</taxon>
        <taxon>Micrococcales</taxon>
        <taxon>Microbacteriaceae</taxon>
        <taxon>Leifsonia</taxon>
    </lineage>
</organism>
<gene>
    <name evidence="1" type="ORF">GCM10017584_27970</name>
</gene>
<dbReference type="Proteomes" id="UP001142372">
    <property type="component" value="Unassembled WGS sequence"/>
</dbReference>
<dbReference type="AlphaFoldDB" id="A0A9W6HBW0"/>
<keyword evidence="2" id="KW-1185">Reference proteome</keyword>
<dbReference type="EMBL" id="BSEN01000013">
    <property type="protein sequence ID" value="GLJ77223.1"/>
    <property type="molecule type" value="Genomic_DNA"/>
</dbReference>
<reference evidence="1" key="1">
    <citation type="journal article" date="2014" name="Int. J. Syst. Evol. Microbiol.">
        <title>Complete genome sequence of Corynebacterium casei LMG S-19264T (=DSM 44701T), isolated from a smear-ripened cheese.</title>
        <authorList>
            <consortium name="US DOE Joint Genome Institute (JGI-PGF)"/>
            <person name="Walter F."/>
            <person name="Albersmeier A."/>
            <person name="Kalinowski J."/>
            <person name="Ruckert C."/>
        </authorList>
    </citation>
    <scope>NUCLEOTIDE SEQUENCE</scope>
    <source>
        <strain evidence="1">VKM Ac-1401</strain>
    </source>
</reference>
<accession>A0A9W6HBW0</accession>
<reference evidence="1" key="2">
    <citation type="submission" date="2023-01" db="EMBL/GenBank/DDBJ databases">
        <authorList>
            <person name="Sun Q."/>
            <person name="Evtushenko L."/>
        </authorList>
    </citation>
    <scope>NUCLEOTIDE SEQUENCE</scope>
    <source>
        <strain evidence="1">VKM Ac-1401</strain>
    </source>
</reference>
<evidence type="ECO:0000313" key="1">
    <source>
        <dbReference type="EMBL" id="GLJ77223.1"/>
    </source>
</evidence>
<sequence>MSKRDRLPADYKVPRTMRLRRRLLWQLRRMRSAVDVETLEVFEHELSAFERAGVAEIDRQRTRNVAAAAARVSDAQKREELIRGAIVRTEAQIDRAGVAAERLDAKLLGHDPELHNYA</sequence>
<proteinExistence type="predicted"/>
<dbReference type="RefSeq" id="WP_271177867.1">
    <property type="nucleotide sequence ID" value="NZ_BAAAJO010000004.1"/>
</dbReference>
<name>A0A9W6HBW0_9MICO</name>